<protein>
    <recommendedName>
        <fullName evidence="3">beta-N-acetylhexosaminidase</fullName>
        <ecNumber evidence="3">3.2.1.52</ecNumber>
    </recommendedName>
</protein>
<dbReference type="InterPro" id="IPR015883">
    <property type="entry name" value="Glyco_hydro_20_cat"/>
</dbReference>
<keyword evidence="4" id="KW-0378">Hydrolase</keyword>
<dbReference type="Gene3D" id="3.20.20.80">
    <property type="entry name" value="Glycosidases"/>
    <property type="match status" value="1"/>
</dbReference>
<dbReference type="Pfam" id="PF00728">
    <property type="entry name" value="Glyco_hydro_20"/>
    <property type="match status" value="1"/>
</dbReference>
<dbReference type="InterPro" id="IPR017853">
    <property type="entry name" value="GH"/>
</dbReference>
<comment type="catalytic activity">
    <reaction evidence="1">
        <text>Hydrolysis of terminal non-reducing N-acetyl-D-hexosamine residues in N-acetyl-beta-D-hexosaminides.</text>
        <dbReference type="EC" id="3.2.1.52"/>
    </reaction>
</comment>
<accession>A0ABS9ECL8</accession>
<evidence type="ECO:0000259" key="6">
    <source>
        <dbReference type="Pfam" id="PF00728"/>
    </source>
</evidence>
<dbReference type="InterPro" id="IPR029018">
    <property type="entry name" value="Hex-like_dom2"/>
</dbReference>
<dbReference type="PROSITE" id="PS51257">
    <property type="entry name" value="PROKAR_LIPOPROTEIN"/>
    <property type="match status" value="1"/>
</dbReference>
<comment type="similarity">
    <text evidence="2">Belongs to the glycosyl hydrolase 20 family.</text>
</comment>
<dbReference type="Gene3D" id="3.30.379.10">
    <property type="entry name" value="Chitobiase/beta-hexosaminidase domain 2-like"/>
    <property type="match status" value="1"/>
</dbReference>
<dbReference type="InterPro" id="IPR025705">
    <property type="entry name" value="Beta_hexosaminidase_sua/sub"/>
</dbReference>
<evidence type="ECO:0000259" key="7">
    <source>
        <dbReference type="Pfam" id="PF02838"/>
    </source>
</evidence>
<evidence type="ECO:0000313" key="9">
    <source>
        <dbReference type="Proteomes" id="UP001179363"/>
    </source>
</evidence>
<evidence type="ECO:0000256" key="2">
    <source>
        <dbReference type="ARBA" id="ARBA00006285"/>
    </source>
</evidence>
<sequence>MKHTFYNIVILSFLTLVGCSGYKRATSGAKQTDTSINIIPKPANLNVTGGMYKLPRKNSICYNSEAASSAPWLQQILEAAQLHSEIKNVTGCGNWNLSVDKELMSQLGEEGYILDITSKGVNIKSAGTAGLFYGIQSIRQLLPSEIESEQLISGRIALPQLHIEDAPKYSWRGSMIDVARSFFGKEYILKHIDRMALYKLNRLHLHLTDDQGWRIELKSKPRLSEIGGKSSVVNAQSGFITQQEYIEIQEYALARNIVVIPEIDMPGHIYTALVAYPELNCEDLTNINTEVATPPQLYSKYKVGWSKLCLDKPEVYEFVSEILGELATLTKGPWLHIGGDEIKDPLYEEFIKKAEAIVNQNGKIAIGWEEATKADISNSFIGQRWNGKTTSKTSIKVIESICSSFYFDHGNVTGQPNTNNWCKKTGVSLEEVYSFISEDTNVLGFEAPVWTELVTTEAMLDNRFWPRTIAVAEISWSDTKRDFLEFTKRLKTHEARLKAMGINYFASPELEWKENDEISSK</sequence>
<feature type="domain" description="Beta-hexosaminidase bacterial type N-terminal" evidence="7">
    <location>
        <begin position="36"/>
        <end position="166"/>
    </location>
</feature>
<comment type="caution">
    <text evidence="8">The sequence shown here is derived from an EMBL/GenBank/DDBJ whole genome shotgun (WGS) entry which is preliminary data.</text>
</comment>
<dbReference type="RefSeq" id="WP_236132756.1">
    <property type="nucleotide sequence ID" value="NZ_JAKGTH010000006.1"/>
</dbReference>
<evidence type="ECO:0000313" key="8">
    <source>
        <dbReference type="EMBL" id="MCF4100617.1"/>
    </source>
</evidence>
<evidence type="ECO:0000256" key="5">
    <source>
        <dbReference type="ARBA" id="ARBA00023295"/>
    </source>
</evidence>
<dbReference type="InterPro" id="IPR015882">
    <property type="entry name" value="HEX_bac_N"/>
</dbReference>
<evidence type="ECO:0000256" key="3">
    <source>
        <dbReference type="ARBA" id="ARBA00012663"/>
    </source>
</evidence>
<organism evidence="8 9">
    <name type="scientific">Gillisia lutea</name>
    <dbReference type="NCBI Taxonomy" id="2909668"/>
    <lineage>
        <taxon>Bacteria</taxon>
        <taxon>Pseudomonadati</taxon>
        <taxon>Bacteroidota</taxon>
        <taxon>Flavobacteriia</taxon>
        <taxon>Flavobacteriales</taxon>
        <taxon>Flavobacteriaceae</taxon>
        <taxon>Gillisia</taxon>
    </lineage>
</organism>
<dbReference type="PANTHER" id="PTHR22600:SF57">
    <property type="entry name" value="BETA-N-ACETYLHEXOSAMINIDASE"/>
    <property type="match status" value="1"/>
</dbReference>
<evidence type="ECO:0000256" key="1">
    <source>
        <dbReference type="ARBA" id="ARBA00001231"/>
    </source>
</evidence>
<evidence type="ECO:0000256" key="4">
    <source>
        <dbReference type="ARBA" id="ARBA00022801"/>
    </source>
</evidence>
<name>A0ABS9ECL8_9FLAO</name>
<dbReference type="EMBL" id="JAKGTH010000006">
    <property type="protein sequence ID" value="MCF4100617.1"/>
    <property type="molecule type" value="Genomic_DNA"/>
</dbReference>
<proteinExistence type="inferred from homology"/>
<keyword evidence="5" id="KW-0326">Glycosidase</keyword>
<dbReference type="Proteomes" id="UP001179363">
    <property type="component" value="Unassembled WGS sequence"/>
</dbReference>
<reference evidence="8" key="1">
    <citation type="submission" date="2022-01" db="EMBL/GenBank/DDBJ databases">
        <title>Gillisia lutea sp. nov., isolated from marine plastic residues from the Malvarosa beach (Valencia, Spain).</title>
        <authorList>
            <person name="Vidal-Verdu A."/>
            <person name="Molina-Menor E."/>
            <person name="Satari L."/>
            <person name="Pascual J."/>
            <person name="Pereto J."/>
            <person name="Porcar M."/>
        </authorList>
    </citation>
    <scope>NUCLEOTIDE SEQUENCE</scope>
    <source>
        <strain evidence="8">M10.2A</strain>
    </source>
</reference>
<dbReference type="Pfam" id="PF02838">
    <property type="entry name" value="Glyco_hydro_20b"/>
    <property type="match status" value="1"/>
</dbReference>
<dbReference type="PANTHER" id="PTHR22600">
    <property type="entry name" value="BETA-HEXOSAMINIDASE"/>
    <property type="match status" value="1"/>
</dbReference>
<gene>
    <name evidence="8" type="ORF">L1I30_02955</name>
</gene>
<feature type="domain" description="Glycoside hydrolase family 20 catalytic" evidence="6">
    <location>
        <begin position="169"/>
        <end position="348"/>
    </location>
</feature>
<dbReference type="EC" id="3.2.1.52" evidence="3"/>
<keyword evidence="9" id="KW-1185">Reference proteome</keyword>
<dbReference type="PRINTS" id="PR00738">
    <property type="entry name" value="GLHYDRLASE20"/>
</dbReference>
<dbReference type="SUPFAM" id="SSF55545">
    <property type="entry name" value="beta-N-acetylhexosaminidase-like domain"/>
    <property type="match status" value="1"/>
</dbReference>
<dbReference type="SUPFAM" id="SSF51445">
    <property type="entry name" value="(Trans)glycosidases"/>
    <property type="match status" value="1"/>
</dbReference>